<dbReference type="InterPro" id="IPR048851">
    <property type="entry name" value="PaaA2_dom"/>
</dbReference>
<dbReference type="AlphaFoldDB" id="A0A838BVD2"/>
<dbReference type="SUPFAM" id="SSF47598">
    <property type="entry name" value="Ribbon-helix-helix"/>
    <property type="match status" value="1"/>
</dbReference>
<name>A0A838BVD2_9HYPH</name>
<sequence length="109" mass="12309">MPRTTSYPKEENFNFRVPADLKVAFKTAAELADRSAAQVIRDFMRAYVECARGEREIQSESGHDEWVRGRIQAALDDPRPAVPHDAVMGRTRAIIDQMAAEKRGEPHEA</sequence>
<dbReference type="RefSeq" id="WP_181054980.1">
    <property type="nucleotide sequence ID" value="NZ_JACDXJ010000005.1"/>
</dbReference>
<reference evidence="2 3" key="1">
    <citation type="submission" date="2020-07" db="EMBL/GenBank/DDBJ databases">
        <title>Draft genome and description of Microvirga mediterraneensis Marseille-Q2068 sp. nov.</title>
        <authorList>
            <person name="Boxberger M."/>
        </authorList>
    </citation>
    <scope>NUCLEOTIDE SEQUENCE [LARGE SCALE GENOMIC DNA]</scope>
    <source>
        <strain evidence="2 3">Marseille-Q2068</strain>
    </source>
</reference>
<dbReference type="InterPro" id="IPR013321">
    <property type="entry name" value="Arc_rbn_hlx_hlx"/>
</dbReference>
<organism evidence="2 3">
    <name type="scientific">Microvirga mediterraneensis</name>
    <dbReference type="NCBI Taxonomy" id="2754695"/>
    <lineage>
        <taxon>Bacteria</taxon>
        <taxon>Pseudomonadati</taxon>
        <taxon>Pseudomonadota</taxon>
        <taxon>Alphaproteobacteria</taxon>
        <taxon>Hyphomicrobiales</taxon>
        <taxon>Methylobacteriaceae</taxon>
        <taxon>Microvirga</taxon>
    </lineage>
</organism>
<keyword evidence="3" id="KW-1185">Reference proteome</keyword>
<dbReference type="EMBL" id="JACDXJ010000005">
    <property type="protein sequence ID" value="MBA1159391.1"/>
    <property type="molecule type" value="Genomic_DNA"/>
</dbReference>
<dbReference type="Gene3D" id="1.10.1220.10">
    <property type="entry name" value="Met repressor-like"/>
    <property type="match status" value="1"/>
</dbReference>
<evidence type="ECO:0000259" key="1">
    <source>
        <dbReference type="Pfam" id="PF21217"/>
    </source>
</evidence>
<evidence type="ECO:0000313" key="3">
    <source>
        <dbReference type="Proteomes" id="UP000572984"/>
    </source>
</evidence>
<evidence type="ECO:0000313" key="2">
    <source>
        <dbReference type="EMBL" id="MBA1159391.1"/>
    </source>
</evidence>
<dbReference type="Pfam" id="PF21217">
    <property type="entry name" value="PaaA2"/>
    <property type="match status" value="1"/>
</dbReference>
<dbReference type="InterPro" id="IPR010985">
    <property type="entry name" value="Ribbon_hlx_hlx"/>
</dbReference>
<accession>A0A838BVD2</accession>
<dbReference type="Gene3D" id="6.20.450.20">
    <property type="match status" value="1"/>
</dbReference>
<comment type="caution">
    <text evidence="2">The sequence shown here is derived from an EMBL/GenBank/DDBJ whole genome shotgun (WGS) entry which is preliminary data.</text>
</comment>
<feature type="domain" description="Stability determinant" evidence="1">
    <location>
        <begin position="62"/>
        <end position="88"/>
    </location>
</feature>
<proteinExistence type="predicted"/>
<protein>
    <recommendedName>
        <fullName evidence="1">Stability determinant domain-containing protein</fullName>
    </recommendedName>
</protein>
<gene>
    <name evidence="2" type="ORF">H0S73_25265</name>
</gene>
<dbReference type="Proteomes" id="UP000572984">
    <property type="component" value="Unassembled WGS sequence"/>
</dbReference>
<dbReference type="GO" id="GO:0006355">
    <property type="term" value="P:regulation of DNA-templated transcription"/>
    <property type="evidence" value="ECO:0007669"/>
    <property type="project" value="InterPro"/>
</dbReference>